<evidence type="ECO:0000256" key="1">
    <source>
        <dbReference type="ARBA" id="ARBA00005952"/>
    </source>
</evidence>
<dbReference type="AlphaFoldDB" id="A0A6B1DT38"/>
<gene>
    <name evidence="7" type="ORF">F4Y08_07170</name>
</gene>
<evidence type="ECO:0000259" key="6">
    <source>
        <dbReference type="Pfam" id="PF01029"/>
    </source>
</evidence>
<proteinExistence type="inferred from homology"/>
<protein>
    <submittedName>
        <fullName evidence="7">Transcription antitermination protein NusB</fullName>
    </submittedName>
</protein>
<dbReference type="Pfam" id="PF01029">
    <property type="entry name" value="NusB"/>
    <property type="match status" value="1"/>
</dbReference>
<dbReference type="GO" id="GO:0006353">
    <property type="term" value="P:DNA-templated transcription termination"/>
    <property type="evidence" value="ECO:0007669"/>
    <property type="project" value="InterPro"/>
</dbReference>
<dbReference type="PANTHER" id="PTHR11078:SF3">
    <property type="entry name" value="ANTITERMINATION NUSB DOMAIN-CONTAINING PROTEIN"/>
    <property type="match status" value="1"/>
</dbReference>
<dbReference type="Gene3D" id="1.10.940.10">
    <property type="entry name" value="NusB-like"/>
    <property type="match status" value="1"/>
</dbReference>
<reference evidence="7" key="1">
    <citation type="submission" date="2019-09" db="EMBL/GenBank/DDBJ databases">
        <title>Characterisation of the sponge microbiome using genome-centric metagenomics.</title>
        <authorList>
            <person name="Engelberts J.P."/>
            <person name="Robbins S.J."/>
            <person name="De Goeij J.M."/>
            <person name="Aranda M."/>
            <person name="Bell S.C."/>
            <person name="Webster N.S."/>
        </authorList>
    </citation>
    <scope>NUCLEOTIDE SEQUENCE</scope>
    <source>
        <strain evidence="7">SB0662_bin_9</strain>
    </source>
</reference>
<dbReference type="PANTHER" id="PTHR11078">
    <property type="entry name" value="N UTILIZATION SUBSTANCE PROTEIN B-RELATED"/>
    <property type="match status" value="1"/>
</dbReference>
<dbReference type="EMBL" id="VXPY01000049">
    <property type="protein sequence ID" value="MYD90106.1"/>
    <property type="molecule type" value="Genomic_DNA"/>
</dbReference>
<dbReference type="GO" id="GO:0003723">
    <property type="term" value="F:RNA binding"/>
    <property type="evidence" value="ECO:0007669"/>
    <property type="project" value="UniProtKB-KW"/>
</dbReference>
<dbReference type="InterPro" id="IPR006027">
    <property type="entry name" value="NusB_RsmB_TIM44"/>
</dbReference>
<evidence type="ECO:0000256" key="3">
    <source>
        <dbReference type="ARBA" id="ARBA00022884"/>
    </source>
</evidence>
<evidence type="ECO:0000256" key="4">
    <source>
        <dbReference type="ARBA" id="ARBA00023015"/>
    </source>
</evidence>
<dbReference type="GO" id="GO:0031564">
    <property type="term" value="P:transcription antitermination"/>
    <property type="evidence" value="ECO:0007669"/>
    <property type="project" value="UniProtKB-KW"/>
</dbReference>
<keyword evidence="5" id="KW-0804">Transcription</keyword>
<dbReference type="SUPFAM" id="SSF48013">
    <property type="entry name" value="NusB-like"/>
    <property type="match status" value="1"/>
</dbReference>
<comment type="similarity">
    <text evidence="1">Belongs to the NusB family.</text>
</comment>
<sequence>MIGFASVGAAGVVSKPSWRSPGVHPAEPAADEAVREVLVEEGWLGADSAYRGRHSRYRAIALQVLYECDTTRHPLSQVLQRRFASLRQNDMALTSRGQDLVRGLASGAWEARDEIDRIIGGVAQRFPVDTLSVLDRNIMRLAVQEMLEPTMAKSVKVIVVEAVALAERYGTDQSPTFVHGVLGAVSQRLARRADCEFSEETGR</sequence>
<name>A0A6B1DT38_9CHLR</name>
<organism evidence="7">
    <name type="scientific">Caldilineaceae bacterium SB0662_bin_9</name>
    <dbReference type="NCBI Taxonomy" id="2605258"/>
    <lineage>
        <taxon>Bacteria</taxon>
        <taxon>Bacillati</taxon>
        <taxon>Chloroflexota</taxon>
        <taxon>Caldilineae</taxon>
        <taxon>Caldilineales</taxon>
        <taxon>Caldilineaceae</taxon>
    </lineage>
</organism>
<accession>A0A6B1DT38</accession>
<dbReference type="InterPro" id="IPR035926">
    <property type="entry name" value="NusB-like_sf"/>
</dbReference>
<evidence type="ECO:0000313" key="7">
    <source>
        <dbReference type="EMBL" id="MYD90106.1"/>
    </source>
</evidence>
<dbReference type="InterPro" id="IPR011605">
    <property type="entry name" value="NusB_fam"/>
</dbReference>
<evidence type="ECO:0000256" key="5">
    <source>
        <dbReference type="ARBA" id="ARBA00023163"/>
    </source>
</evidence>
<keyword evidence="4" id="KW-0805">Transcription regulation</keyword>
<comment type="caution">
    <text evidence="7">The sequence shown here is derived from an EMBL/GenBank/DDBJ whole genome shotgun (WGS) entry which is preliminary data.</text>
</comment>
<keyword evidence="3" id="KW-0694">RNA-binding</keyword>
<feature type="domain" description="NusB/RsmB/TIM44" evidence="6">
    <location>
        <begin position="57"/>
        <end position="186"/>
    </location>
</feature>
<keyword evidence="2" id="KW-0889">Transcription antitermination</keyword>
<evidence type="ECO:0000256" key="2">
    <source>
        <dbReference type="ARBA" id="ARBA00022814"/>
    </source>
</evidence>
<dbReference type="GO" id="GO:0005829">
    <property type="term" value="C:cytosol"/>
    <property type="evidence" value="ECO:0007669"/>
    <property type="project" value="TreeGrafter"/>
</dbReference>